<dbReference type="Proteomes" id="UP001498398">
    <property type="component" value="Unassembled WGS sequence"/>
</dbReference>
<sequence length="493" mass="56207">MSENHNIETSPTLQVPVHRLPTELLSEIFILYQDIHCAEGEDEFRESIDQGSTLTTGTLGSVCSRWRSISLDTPHLWSRFSLDIASSCHKTDLIHYRSRVLERLSRSKQLPLSFAVYCGDDEMDDPERQLECQSILGLLVEQAHRWYYVFWNLWRATQEFRALLDVNRDLPLLKTIKLQGSVHFDSLIGMFNQASCLRKLVLVEIELNRLNSRMDHLSHLHISGLVNGKGVVSSIKELADCFPALQTLDLEYQEAPINVLESGVKEIHFGKLENLRLKYITWYETVTIFSLLTLPSLRKISLVEIDNEWFHVEEFHSCDSIFASFISRSKCPLSTLELACLQEFPGMHIIGVMLKSMPSLTGLTMHESWSQSYNSHFTEFFMKTLCVPNTSALGDGSEKGQLSDVSQSQSSEPILPNLQSLDLLVDTNRPEFDQFVLVDMIKSRCTPDSRADNVQWSCLRNVKVAVDNRESQTGLELLQRLQLLKDAGIPIEI</sequence>
<dbReference type="Gene3D" id="3.80.10.10">
    <property type="entry name" value="Ribonuclease Inhibitor"/>
    <property type="match status" value="1"/>
</dbReference>
<evidence type="ECO:0000313" key="2">
    <source>
        <dbReference type="Proteomes" id="UP001498398"/>
    </source>
</evidence>
<reference evidence="1 2" key="1">
    <citation type="submission" date="2024-01" db="EMBL/GenBank/DDBJ databases">
        <title>A draft genome for the cacao thread blight pathogen Marasmiellus scandens.</title>
        <authorList>
            <person name="Baruah I.K."/>
            <person name="Leung J."/>
            <person name="Bukari Y."/>
            <person name="Amoako-Attah I."/>
            <person name="Meinhardt L.W."/>
            <person name="Bailey B.A."/>
            <person name="Cohen S.P."/>
        </authorList>
    </citation>
    <scope>NUCLEOTIDE SEQUENCE [LARGE SCALE GENOMIC DNA]</scope>
    <source>
        <strain evidence="1 2">GH-19</strain>
    </source>
</reference>
<keyword evidence="2" id="KW-1185">Reference proteome</keyword>
<organism evidence="1 2">
    <name type="scientific">Marasmiellus scandens</name>
    <dbReference type="NCBI Taxonomy" id="2682957"/>
    <lineage>
        <taxon>Eukaryota</taxon>
        <taxon>Fungi</taxon>
        <taxon>Dikarya</taxon>
        <taxon>Basidiomycota</taxon>
        <taxon>Agaricomycotina</taxon>
        <taxon>Agaricomycetes</taxon>
        <taxon>Agaricomycetidae</taxon>
        <taxon>Agaricales</taxon>
        <taxon>Marasmiineae</taxon>
        <taxon>Omphalotaceae</taxon>
        <taxon>Marasmiellus</taxon>
    </lineage>
</organism>
<accession>A0ABR1JEA0</accession>
<dbReference type="EMBL" id="JBANRG010000020">
    <property type="protein sequence ID" value="KAK7457165.1"/>
    <property type="molecule type" value="Genomic_DNA"/>
</dbReference>
<dbReference type="InterPro" id="IPR032675">
    <property type="entry name" value="LRR_dom_sf"/>
</dbReference>
<dbReference type="SUPFAM" id="SSF52047">
    <property type="entry name" value="RNI-like"/>
    <property type="match status" value="1"/>
</dbReference>
<evidence type="ECO:0008006" key="3">
    <source>
        <dbReference type="Google" id="ProtNLM"/>
    </source>
</evidence>
<protein>
    <recommendedName>
        <fullName evidence="3">F-box domain-containing protein</fullName>
    </recommendedName>
</protein>
<name>A0ABR1JEA0_9AGAR</name>
<comment type="caution">
    <text evidence="1">The sequence shown here is derived from an EMBL/GenBank/DDBJ whole genome shotgun (WGS) entry which is preliminary data.</text>
</comment>
<proteinExistence type="predicted"/>
<evidence type="ECO:0000313" key="1">
    <source>
        <dbReference type="EMBL" id="KAK7457165.1"/>
    </source>
</evidence>
<dbReference type="Gene3D" id="1.20.1280.50">
    <property type="match status" value="1"/>
</dbReference>
<gene>
    <name evidence="1" type="ORF">VKT23_010465</name>
</gene>